<protein>
    <submittedName>
        <fullName evidence="9">MPN domain-containing protein CG4751</fullName>
    </submittedName>
</protein>
<dbReference type="GO" id="GO:0006508">
    <property type="term" value="P:proteolysis"/>
    <property type="evidence" value="ECO:0007669"/>
    <property type="project" value="UniProtKB-KW"/>
</dbReference>
<dbReference type="PANTHER" id="PTHR10410">
    <property type="entry name" value="EUKARYOTIC TRANSLATION INITIATION FACTOR 3 -RELATED"/>
    <property type="match status" value="1"/>
</dbReference>
<keyword evidence="3" id="KW-0378">Hydrolase</keyword>
<feature type="compositionally biased region" description="Basic and acidic residues" evidence="7">
    <location>
        <begin position="20"/>
        <end position="37"/>
    </location>
</feature>
<feature type="compositionally biased region" description="Low complexity" evidence="7">
    <location>
        <begin position="961"/>
        <end position="971"/>
    </location>
</feature>
<dbReference type="InterPro" id="IPR037518">
    <property type="entry name" value="MPN"/>
</dbReference>
<evidence type="ECO:0000256" key="3">
    <source>
        <dbReference type="ARBA" id="ARBA00022801"/>
    </source>
</evidence>
<evidence type="ECO:0000256" key="1">
    <source>
        <dbReference type="ARBA" id="ARBA00022670"/>
    </source>
</evidence>
<dbReference type="InterPro" id="IPR050242">
    <property type="entry name" value="JAMM_MPN+_peptidase_M67A"/>
</dbReference>
<gene>
    <name evidence="9" type="primary">CG4751</name>
    <name evidence="9" type="ORF">g.17901</name>
</gene>
<dbReference type="FunFam" id="3.40.140.10:FF:000053">
    <property type="entry name" value="MPN domain-containing protein CG4751"/>
    <property type="match status" value="1"/>
</dbReference>
<evidence type="ECO:0000256" key="4">
    <source>
        <dbReference type="ARBA" id="ARBA00022833"/>
    </source>
</evidence>
<evidence type="ECO:0000313" key="9">
    <source>
        <dbReference type="EMBL" id="JAD06159.1"/>
    </source>
</evidence>
<dbReference type="SUPFAM" id="SSF102712">
    <property type="entry name" value="JAB1/MPN domain"/>
    <property type="match status" value="1"/>
</dbReference>
<keyword evidence="2" id="KW-0479">Metal-binding</keyword>
<proteinExistence type="inferred from homology"/>
<feature type="compositionally biased region" description="Low complexity" evidence="7">
    <location>
        <begin position="1070"/>
        <end position="1085"/>
    </location>
</feature>
<accession>A0A0A1X4A7</accession>
<evidence type="ECO:0000256" key="7">
    <source>
        <dbReference type="SAM" id="MobiDB-lite"/>
    </source>
</evidence>
<dbReference type="InterPro" id="IPR040843">
    <property type="entry name" value="RAMA"/>
</dbReference>
<keyword evidence="5" id="KW-0482">Metalloprotease</keyword>
<sequence length="1189" mass="131012">MDISKYDGQNTKGSEFVILDGERAPNNEASHLEQKDAESEDDNDYEAKENYEGLNGTTRNITLQTLMSANVLQPGKAVMTIDYLGQKFVGDLMPDGKIKSQETETVFLTPSAWAVHCKRFINPEKKSGCGWASVKYKGKKLDVYKNSWLRKCALQKDVNLDDSESEADKKSDSLLPNIKRTICSYNTVMNRNLPHDGNMLIKAVSFISMGKVQPFLVTFSSSALLLADFHCHLTMYEVCGYFGGHWDINTHTLTITKAYPCRNIQTAAKEETDIKNMIVCDQLLLVGWYHSHPKFQAEPSLRDCDSQLEFQIRMRGSSDVTYTPCVSTIISPYYDENPSLESIIKSIWVMPPNETKQILEYGRPMLMQCSVQLDKETPAYVHSELQACAAYYARSRNELIKFNSIFNEGVTFLEKLKHTLYSKFPEKEDKTIFWNWICEILGCAHEDNFIPPNTMKVVGKEGYQAFSVAYNTELSQNEFRKDIYDSKFVELEKNDLDRKGGEIKVMSLQEQLCLPSGLNMNPVRTFAPLAPSGSSNVPSITTKNTNILPYQISTSSAVTTISSEILSPLSTIGTPLPTGSFTEINLHDSPITVPSCSASPVKSELPILGSPSPTKSETSLYSQLSNSATLHSSRNQNISSNYETQNAPQTQSAEVQSATNDLVNASLAKLADQLAPNFIPTDLTNIFQQHSTDKSNGCSNIDQILSEKRGELKDNSCETTVSGYSKNFNASRSLDVQNLEIVGNSKTKAEPSRLSSPSLFSSNNTSLYKTKLMKELDNIKNDPLKMNELIRSPEYAALLLHQAEALGATTLGTLGLGPDLNFLTGNTLGSKPNQTQTADYNNLAQVSKFLGYESCLQLAKADDFSSFIQQQMGAVAAAALVNVSLSSKNQKQSESPVQTDYGSLLQTYSKLIENENNFRGGSVGGKINNPHNELSALLSAGTDTDMASFDSKLKSKDNSSQIQQKQGENQNQTENSFFYHQNKAASHLSSLFASSTQTPNLSSSNKLCNKTNATNISAIAEPSSFFNTFSHEKMQEYAFFQQQHLKQDANFFLSPAAMLKIQKDSLSAMMMKPPKSTSSSAPTISRSRESSTSPALGSKSSVNSGKYNYSAIDLAVSSIQSNTSAPIPVEASNMISQRRPSNTPPVDLSRLYSEGQSPSVIGSLKKRMEFSSIAELAAPPPAKISKELN</sequence>
<feature type="compositionally biased region" description="Polar residues" evidence="7">
    <location>
        <begin position="611"/>
        <end position="633"/>
    </location>
</feature>
<feature type="region of interest" description="Disordered" evidence="7">
    <location>
        <begin position="604"/>
        <end position="633"/>
    </location>
</feature>
<dbReference type="EMBL" id="GBXI01008133">
    <property type="protein sequence ID" value="JAD06159.1"/>
    <property type="molecule type" value="Transcribed_RNA"/>
</dbReference>
<feature type="domain" description="MPN" evidence="8">
    <location>
        <begin position="217"/>
        <end position="349"/>
    </location>
</feature>
<feature type="compositionally biased region" description="Polar residues" evidence="7">
    <location>
        <begin position="1092"/>
        <end position="1101"/>
    </location>
</feature>
<feature type="region of interest" description="Disordered" evidence="7">
    <location>
        <begin position="1"/>
        <end position="45"/>
    </location>
</feature>
<feature type="region of interest" description="Disordered" evidence="7">
    <location>
        <begin position="1070"/>
        <end position="1101"/>
    </location>
</feature>
<dbReference type="GO" id="GO:0046872">
    <property type="term" value="F:metal ion binding"/>
    <property type="evidence" value="ECO:0007669"/>
    <property type="project" value="UniProtKB-KW"/>
</dbReference>
<reference evidence="9" key="1">
    <citation type="submission" date="2014-11" db="EMBL/GenBank/DDBJ databases">
        <authorList>
            <person name="Geib S."/>
        </authorList>
    </citation>
    <scope>NUCLEOTIDE SEQUENCE</scope>
</reference>
<dbReference type="Gene3D" id="3.40.140.10">
    <property type="entry name" value="Cytidine Deaminase, domain 2"/>
    <property type="match status" value="1"/>
</dbReference>
<evidence type="ECO:0000256" key="2">
    <source>
        <dbReference type="ARBA" id="ARBA00022723"/>
    </source>
</evidence>
<dbReference type="MEROPS" id="M67.011"/>
<feature type="region of interest" description="Disordered" evidence="7">
    <location>
        <begin position="948"/>
        <end position="971"/>
    </location>
</feature>
<reference evidence="9" key="2">
    <citation type="journal article" date="2015" name="Gigascience">
        <title>Reconstructing a comprehensive transcriptome assembly of a white-pupal translocated strain of the pest fruit fly Bactrocera cucurbitae.</title>
        <authorList>
            <person name="Sim S.B."/>
            <person name="Calla B."/>
            <person name="Hall B."/>
            <person name="DeRego T."/>
            <person name="Geib S.M."/>
        </authorList>
    </citation>
    <scope>NUCLEOTIDE SEQUENCE</scope>
</reference>
<keyword evidence="1" id="KW-0645">Protease</keyword>
<dbReference type="GO" id="GO:0008237">
    <property type="term" value="F:metallopeptidase activity"/>
    <property type="evidence" value="ECO:0007669"/>
    <property type="project" value="UniProtKB-KW"/>
</dbReference>
<dbReference type="PROSITE" id="PS50249">
    <property type="entry name" value="MPN"/>
    <property type="match status" value="1"/>
</dbReference>
<evidence type="ECO:0000256" key="5">
    <source>
        <dbReference type="ARBA" id="ARBA00023049"/>
    </source>
</evidence>
<comment type="similarity">
    <text evidence="6">Belongs to the peptidase M67 family.</text>
</comment>
<dbReference type="CDD" id="cd08067">
    <property type="entry name" value="MPN_2A_DUB"/>
    <property type="match status" value="1"/>
</dbReference>
<evidence type="ECO:0000256" key="6">
    <source>
        <dbReference type="ARBA" id="ARBA00061577"/>
    </source>
</evidence>
<name>A0A0A1X4A7_ZEUCU</name>
<dbReference type="Pfam" id="PF18755">
    <property type="entry name" value="RAMA"/>
    <property type="match status" value="1"/>
</dbReference>
<dbReference type="AlphaFoldDB" id="A0A0A1X4A7"/>
<organism evidence="9">
    <name type="scientific">Zeugodacus cucurbitae</name>
    <name type="common">Melon fruit fly</name>
    <name type="synonym">Bactrocera cucurbitae</name>
    <dbReference type="NCBI Taxonomy" id="28588"/>
    <lineage>
        <taxon>Eukaryota</taxon>
        <taxon>Metazoa</taxon>
        <taxon>Ecdysozoa</taxon>
        <taxon>Arthropoda</taxon>
        <taxon>Hexapoda</taxon>
        <taxon>Insecta</taxon>
        <taxon>Pterygota</taxon>
        <taxon>Neoptera</taxon>
        <taxon>Endopterygota</taxon>
        <taxon>Diptera</taxon>
        <taxon>Brachycera</taxon>
        <taxon>Muscomorpha</taxon>
        <taxon>Tephritoidea</taxon>
        <taxon>Tephritidae</taxon>
        <taxon>Zeugodacus</taxon>
        <taxon>Zeugodacus</taxon>
    </lineage>
</organism>
<evidence type="ECO:0000259" key="8">
    <source>
        <dbReference type="PROSITE" id="PS50249"/>
    </source>
</evidence>
<keyword evidence="4" id="KW-0862">Zinc</keyword>